<gene>
    <name evidence="1" type="ORF">GCM10009824_20540</name>
</gene>
<proteinExistence type="predicted"/>
<sequence length="41" mass="4782">MDPGWEYRLDRMVETVETGRISTQEWPAYEALMAEYASELG</sequence>
<dbReference type="Proteomes" id="UP001500166">
    <property type="component" value="Unassembled WGS sequence"/>
</dbReference>
<evidence type="ECO:0000313" key="2">
    <source>
        <dbReference type="Proteomes" id="UP001500166"/>
    </source>
</evidence>
<name>A0ABN2XZF5_9MICC</name>
<protein>
    <submittedName>
        <fullName evidence="1">Uncharacterized protein</fullName>
    </submittedName>
</protein>
<comment type="caution">
    <text evidence="1">The sequence shown here is derived from an EMBL/GenBank/DDBJ whole genome shotgun (WGS) entry which is preliminary data.</text>
</comment>
<reference evidence="1 2" key="1">
    <citation type="journal article" date="2019" name="Int. J. Syst. Evol. Microbiol.">
        <title>The Global Catalogue of Microorganisms (GCM) 10K type strain sequencing project: providing services to taxonomists for standard genome sequencing and annotation.</title>
        <authorList>
            <consortium name="The Broad Institute Genomics Platform"/>
            <consortium name="The Broad Institute Genome Sequencing Center for Infectious Disease"/>
            <person name="Wu L."/>
            <person name="Ma J."/>
        </authorList>
    </citation>
    <scope>NUCLEOTIDE SEQUENCE [LARGE SCALE GENOMIC DNA]</scope>
    <source>
        <strain evidence="1 2">JCM 15914</strain>
    </source>
</reference>
<keyword evidence="2" id="KW-1185">Reference proteome</keyword>
<organism evidence="1 2">
    <name type="scientific">Kocuria atrinae</name>
    <dbReference type="NCBI Taxonomy" id="592377"/>
    <lineage>
        <taxon>Bacteria</taxon>
        <taxon>Bacillati</taxon>
        <taxon>Actinomycetota</taxon>
        <taxon>Actinomycetes</taxon>
        <taxon>Micrococcales</taxon>
        <taxon>Micrococcaceae</taxon>
        <taxon>Kocuria</taxon>
    </lineage>
</organism>
<evidence type="ECO:0000313" key="1">
    <source>
        <dbReference type="EMBL" id="GAA2119538.1"/>
    </source>
</evidence>
<dbReference type="EMBL" id="BAAAQA010000020">
    <property type="protein sequence ID" value="GAA2119538.1"/>
    <property type="molecule type" value="Genomic_DNA"/>
</dbReference>
<accession>A0ABN2XZF5</accession>